<evidence type="ECO:0000259" key="3">
    <source>
        <dbReference type="Pfam" id="PF22939"/>
    </source>
</evidence>
<dbReference type="Proteomes" id="UP001201262">
    <property type="component" value="Unassembled WGS sequence"/>
</dbReference>
<dbReference type="SUPFAM" id="SSF52540">
    <property type="entry name" value="P-loop containing nucleoside triphosphate hydrolases"/>
    <property type="match status" value="1"/>
</dbReference>
<dbReference type="Pfam" id="PF22939">
    <property type="entry name" value="WHD_GPIID"/>
    <property type="match status" value="1"/>
</dbReference>
<dbReference type="GeneID" id="70252812"/>
<feature type="repeat" description="ANK" evidence="2">
    <location>
        <begin position="915"/>
        <end position="947"/>
    </location>
</feature>
<dbReference type="InterPro" id="IPR035994">
    <property type="entry name" value="Nucleoside_phosphorylase_sf"/>
</dbReference>
<protein>
    <recommendedName>
        <fullName evidence="7">Nucleoside phosphorylase domain-containing protein</fullName>
    </recommendedName>
</protein>
<dbReference type="InterPro" id="IPR002110">
    <property type="entry name" value="Ankyrin_rpt"/>
</dbReference>
<proteinExistence type="predicted"/>
<dbReference type="Gene3D" id="3.40.50.1580">
    <property type="entry name" value="Nucleoside phosphorylase domain"/>
    <property type="match status" value="1"/>
</dbReference>
<feature type="repeat" description="ANK" evidence="2">
    <location>
        <begin position="881"/>
        <end position="913"/>
    </location>
</feature>
<evidence type="ECO:0000313" key="5">
    <source>
        <dbReference type="EMBL" id="KAH8689310.1"/>
    </source>
</evidence>
<dbReference type="InterPro" id="IPR036770">
    <property type="entry name" value="Ankyrin_rpt-contain_sf"/>
</dbReference>
<dbReference type="PRINTS" id="PR01415">
    <property type="entry name" value="ANKYRIN"/>
</dbReference>
<dbReference type="GO" id="GO:0009116">
    <property type="term" value="P:nucleoside metabolic process"/>
    <property type="evidence" value="ECO:0007669"/>
    <property type="project" value="InterPro"/>
</dbReference>
<sequence>MSDPSDYTVGWICAIDTEYVAAQSFLDKEDDQPETLSPNDNNCYTLGEIGVHKVVIAVLPDGEYGTSSAASVARDMLHSFPNIRIGLMVGIGGGVPSRHDIRLGDIVVSASRDGEGSVFQYDFGKTVQGQSFCRTGFLNQPPTVLRTAVSGLRAQYERKGHQLEEVISNVLEKNKRMQKKYKRPDLDRLYPNHIIHPPDSKASCAETCDSTKLILRLKRTEDEDNPMIHYGLIASGNKLMKDALIRDKLTEEKDILCFEMEAAGLMNHFPCLVIRGICDYSDSHKSKEWQGYAAMAAAAYARDLLYQIIPQRVQGEKKISDILSSVKEAIVEVQKTTQDTNFIINEQNQREEHQAITRWLTPVDYGPQQSDFINRRHKGTGEWLLRSNEFQQWLKEGHQSLFCPGMPGAGKTIGTSVVIRYLQEKFEKDPTIGIAYLYCNFKQKDKQSLIDLILSLLKQLVQEQPSIPNIMKDLYSRHGPKRTRPLPDEILDAMRQVISSYSRTFIIVDALDECQVSYEGRGIFLQEIFSLQVKTGMNIFATSRFIPEIEKWFEKSIRLEIRASDSDIQKYLDGKLQNFQSSVSKNLSLRGEIKSKIAKAVEGMFLLAQLSVDSLAYKTTPKAIRLALRDLETETESLNDNDDKQFKALDRAYMEAMDRINAQSPEHRELARQVLSWITCAKRSLTCSELQHAIAVEMDERELDRENMTDIELIVSVCAGLVIIDEKCEIIRLIHYTTQEYFERTWRAWFPNAHTDITKTCATYLSFDTFESGFSPTHEAFQARLESNILYDYAARNWGHHARISSIEGGKLILDLLENRKKISACSQALMASDGFSRYSRIFNWKAEMITAIHLAAYFGLEKSMTALLDRQHDPNSKDYYGRTPLLWAVEGGHEAIVKLLLEKGADLESKDHEYGRTPLSRAAEGGHEAVVKLLLEKGADLESKDCEYGRTPLSWAVEGGHEVVVKLLLGKGADLESKDQKYGQTPLSWAAASQHEAVVKLLLAKGAKRQSYLDVSDMQFMAGRNNDMTMRSMQINMRKHMRLALRSVGTRRLPERK</sequence>
<dbReference type="InterPro" id="IPR027417">
    <property type="entry name" value="P-loop_NTPase"/>
</dbReference>
<name>A0AAD4PUF3_9EURO</name>
<gene>
    <name evidence="5" type="ORF">BGW36DRAFT_70072</name>
</gene>
<dbReference type="PANTHER" id="PTHR46082:SF11">
    <property type="entry name" value="AAA+ ATPASE DOMAIN-CONTAINING PROTEIN-RELATED"/>
    <property type="match status" value="1"/>
</dbReference>
<organism evidence="5 6">
    <name type="scientific">Talaromyces proteolyticus</name>
    <dbReference type="NCBI Taxonomy" id="1131652"/>
    <lineage>
        <taxon>Eukaryota</taxon>
        <taxon>Fungi</taxon>
        <taxon>Dikarya</taxon>
        <taxon>Ascomycota</taxon>
        <taxon>Pezizomycotina</taxon>
        <taxon>Eurotiomycetes</taxon>
        <taxon>Eurotiomycetidae</taxon>
        <taxon>Eurotiales</taxon>
        <taxon>Trichocomaceae</taxon>
        <taxon>Talaromyces</taxon>
        <taxon>Talaromyces sect. Bacilispori</taxon>
    </lineage>
</organism>
<dbReference type="PANTHER" id="PTHR46082">
    <property type="entry name" value="ATP/GTP-BINDING PROTEIN-RELATED"/>
    <property type="match status" value="1"/>
</dbReference>
<dbReference type="Gene3D" id="1.25.40.20">
    <property type="entry name" value="Ankyrin repeat-containing domain"/>
    <property type="match status" value="2"/>
</dbReference>
<dbReference type="PROSITE" id="PS50088">
    <property type="entry name" value="ANK_REPEAT"/>
    <property type="match status" value="4"/>
</dbReference>
<dbReference type="EMBL" id="JAJTJA010000015">
    <property type="protein sequence ID" value="KAH8689310.1"/>
    <property type="molecule type" value="Genomic_DNA"/>
</dbReference>
<feature type="domain" description="GPI inositol-deacylase winged helix" evidence="3">
    <location>
        <begin position="664"/>
        <end position="742"/>
    </location>
</feature>
<evidence type="ECO:0000313" key="6">
    <source>
        <dbReference type="Proteomes" id="UP001201262"/>
    </source>
</evidence>
<dbReference type="Gene3D" id="3.40.50.300">
    <property type="entry name" value="P-loop containing nucleotide triphosphate hydrolases"/>
    <property type="match status" value="1"/>
</dbReference>
<evidence type="ECO:0000259" key="4">
    <source>
        <dbReference type="Pfam" id="PF24883"/>
    </source>
</evidence>
<dbReference type="GO" id="GO:0003824">
    <property type="term" value="F:catalytic activity"/>
    <property type="evidence" value="ECO:0007669"/>
    <property type="project" value="InterPro"/>
</dbReference>
<dbReference type="PROSITE" id="PS50297">
    <property type="entry name" value="ANK_REP_REGION"/>
    <property type="match status" value="4"/>
</dbReference>
<evidence type="ECO:0008006" key="7">
    <source>
        <dbReference type="Google" id="ProtNLM"/>
    </source>
</evidence>
<keyword evidence="6" id="KW-1185">Reference proteome</keyword>
<dbReference type="InterPro" id="IPR054471">
    <property type="entry name" value="GPIID_WHD"/>
</dbReference>
<dbReference type="AlphaFoldDB" id="A0AAD4PUF3"/>
<feature type="repeat" description="ANK" evidence="2">
    <location>
        <begin position="949"/>
        <end position="981"/>
    </location>
</feature>
<dbReference type="InterPro" id="IPR053137">
    <property type="entry name" value="NLR-like"/>
</dbReference>
<accession>A0AAD4PUF3</accession>
<evidence type="ECO:0000256" key="1">
    <source>
        <dbReference type="ARBA" id="ARBA00022737"/>
    </source>
</evidence>
<dbReference type="SUPFAM" id="SSF48403">
    <property type="entry name" value="Ankyrin repeat"/>
    <property type="match status" value="1"/>
</dbReference>
<keyword evidence="2" id="KW-0040">ANK repeat</keyword>
<dbReference type="SMART" id="SM00248">
    <property type="entry name" value="ANK"/>
    <property type="match status" value="5"/>
</dbReference>
<reference evidence="5" key="1">
    <citation type="submission" date="2021-12" db="EMBL/GenBank/DDBJ databases">
        <title>Convergent genome expansion in fungi linked to evolution of root-endophyte symbiosis.</title>
        <authorList>
            <consortium name="DOE Joint Genome Institute"/>
            <person name="Ke Y.-H."/>
            <person name="Bonito G."/>
            <person name="Liao H.-L."/>
            <person name="Looney B."/>
            <person name="Rojas-Flechas A."/>
            <person name="Nash J."/>
            <person name="Hameed K."/>
            <person name="Schadt C."/>
            <person name="Martin F."/>
            <person name="Crous P.W."/>
            <person name="Miettinen O."/>
            <person name="Magnuson J.K."/>
            <person name="Labbe J."/>
            <person name="Jacobson D."/>
            <person name="Doktycz M.J."/>
            <person name="Veneault-Fourrey C."/>
            <person name="Kuo A."/>
            <person name="Mondo S."/>
            <person name="Calhoun S."/>
            <person name="Riley R."/>
            <person name="Ohm R."/>
            <person name="LaButti K."/>
            <person name="Andreopoulos B."/>
            <person name="Pangilinan J."/>
            <person name="Nolan M."/>
            <person name="Tritt A."/>
            <person name="Clum A."/>
            <person name="Lipzen A."/>
            <person name="Daum C."/>
            <person name="Barry K."/>
            <person name="Grigoriev I.V."/>
            <person name="Vilgalys R."/>
        </authorList>
    </citation>
    <scope>NUCLEOTIDE SEQUENCE</scope>
    <source>
        <strain evidence="5">PMI_201</strain>
    </source>
</reference>
<dbReference type="InterPro" id="IPR056884">
    <property type="entry name" value="NPHP3-like_N"/>
</dbReference>
<keyword evidence="1" id="KW-0677">Repeat</keyword>
<feature type="repeat" description="ANK" evidence="2">
    <location>
        <begin position="983"/>
        <end position="1008"/>
    </location>
</feature>
<feature type="domain" description="Nephrocystin 3-like N-terminal" evidence="4">
    <location>
        <begin position="379"/>
        <end position="544"/>
    </location>
</feature>
<comment type="caution">
    <text evidence="5">The sequence shown here is derived from an EMBL/GenBank/DDBJ whole genome shotgun (WGS) entry which is preliminary data.</text>
</comment>
<dbReference type="SUPFAM" id="SSF53167">
    <property type="entry name" value="Purine and uridine phosphorylases"/>
    <property type="match status" value="1"/>
</dbReference>
<dbReference type="Pfam" id="PF24883">
    <property type="entry name" value="NPHP3_N"/>
    <property type="match status" value="1"/>
</dbReference>
<dbReference type="Pfam" id="PF12796">
    <property type="entry name" value="Ank_2"/>
    <property type="match status" value="2"/>
</dbReference>
<evidence type="ECO:0000256" key="2">
    <source>
        <dbReference type="PROSITE-ProRule" id="PRU00023"/>
    </source>
</evidence>
<dbReference type="RefSeq" id="XP_046065664.1">
    <property type="nucleotide sequence ID" value="XM_046222526.1"/>
</dbReference>